<accession>A0A518HDU8</accession>
<dbReference type="Gene3D" id="3.10.450.50">
    <property type="match status" value="1"/>
</dbReference>
<proteinExistence type="predicted"/>
<sequence length="294" mass="31744">MSTLVLTLALLGLSPLPRSQEPQEPGAVGLAGQFADAFNRADATALAALFAPEAELVDEEGNLYRGREEISEILGRFFEAFPGASVSREVEEVRPVGPSLAIEDGVMTITSEGGETARNRYLAVLVKGEGGWRIASMRQVAEEAPPTPRDFLEPLAWLVGDWVSEGADVEVALSFRWSEDGNYLLGSYTIEAEGEASLATNQRIGWDAADQVIRSWNFDSDGGFSEGRWSTDGSAWVVKSELVLPEGLTGSATFYLSPVDEGHFVWSALDRVVAGEVRPDVEVTIVRTPPAPQE</sequence>
<dbReference type="EMBL" id="CP036426">
    <property type="protein sequence ID" value="QDV39013.1"/>
    <property type="molecule type" value="Genomic_DNA"/>
</dbReference>
<dbReference type="NCBIfam" id="TIGR02246">
    <property type="entry name" value="SgcJ/EcaC family oxidoreductase"/>
    <property type="match status" value="1"/>
</dbReference>
<keyword evidence="3" id="KW-1185">Reference proteome</keyword>
<protein>
    <submittedName>
        <fullName evidence="2">SnoaL-like domain protein</fullName>
    </submittedName>
</protein>
<feature type="domain" description="DUF4440" evidence="1">
    <location>
        <begin position="33"/>
        <end position="134"/>
    </location>
</feature>
<dbReference type="OrthoDB" id="263788at2"/>
<dbReference type="Proteomes" id="UP000317835">
    <property type="component" value="Chromosome"/>
</dbReference>
<dbReference type="Pfam" id="PF14534">
    <property type="entry name" value="DUF4440"/>
    <property type="match status" value="1"/>
</dbReference>
<dbReference type="InterPro" id="IPR011944">
    <property type="entry name" value="Steroid_delta5-4_isomerase"/>
</dbReference>
<gene>
    <name evidence="2" type="ORF">ElP_69740</name>
</gene>
<evidence type="ECO:0000313" key="2">
    <source>
        <dbReference type="EMBL" id="QDV39013.1"/>
    </source>
</evidence>
<evidence type="ECO:0000259" key="1">
    <source>
        <dbReference type="Pfam" id="PF14534"/>
    </source>
</evidence>
<evidence type="ECO:0000313" key="3">
    <source>
        <dbReference type="Proteomes" id="UP000317835"/>
    </source>
</evidence>
<dbReference type="SUPFAM" id="SSF54427">
    <property type="entry name" value="NTF2-like"/>
    <property type="match status" value="1"/>
</dbReference>
<dbReference type="KEGG" id="tpla:ElP_69740"/>
<dbReference type="InterPro" id="IPR027843">
    <property type="entry name" value="DUF4440"/>
</dbReference>
<dbReference type="AlphaFoldDB" id="A0A518HDU8"/>
<dbReference type="RefSeq" id="WP_145277963.1">
    <property type="nucleotide sequence ID" value="NZ_CP036426.1"/>
</dbReference>
<organism evidence="2 3">
    <name type="scientific">Tautonia plasticadhaerens</name>
    <dbReference type="NCBI Taxonomy" id="2527974"/>
    <lineage>
        <taxon>Bacteria</taxon>
        <taxon>Pseudomonadati</taxon>
        <taxon>Planctomycetota</taxon>
        <taxon>Planctomycetia</taxon>
        <taxon>Isosphaerales</taxon>
        <taxon>Isosphaeraceae</taxon>
        <taxon>Tautonia</taxon>
    </lineage>
</organism>
<reference evidence="2 3" key="1">
    <citation type="submission" date="2019-02" db="EMBL/GenBank/DDBJ databases">
        <title>Deep-cultivation of Planctomycetes and their phenomic and genomic characterization uncovers novel biology.</title>
        <authorList>
            <person name="Wiegand S."/>
            <person name="Jogler M."/>
            <person name="Boedeker C."/>
            <person name="Pinto D."/>
            <person name="Vollmers J."/>
            <person name="Rivas-Marin E."/>
            <person name="Kohn T."/>
            <person name="Peeters S.H."/>
            <person name="Heuer A."/>
            <person name="Rast P."/>
            <person name="Oberbeckmann S."/>
            <person name="Bunk B."/>
            <person name="Jeske O."/>
            <person name="Meyerdierks A."/>
            <person name="Storesund J.E."/>
            <person name="Kallscheuer N."/>
            <person name="Luecker S."/>
            <person name="Lage O.M."/>
            <person name="Pohl T."/>
            <person name="Merkel B.J."/>
            <person name="Hornburger P."/>
            <person name="Mueller R.-W."/>
            <person name="Bruemmer F."/>
            <person name="Labrenz M."/>
            <person name="Spormann A.M."/>
            <person name="Op den Camp H."/>
            <person name="Overmann J."/>
            <person name="Amann R."/>
            <person name="Jetten M.S.M."/>
            <person name="Mascher T."/>
            <person name="Medema M.H."/>
            <person name="Devos D.P."/>
            <person name="Kaster A.-K."/>
            <person name="Ovreas L."/>
            <person name="Rohde M."/>
            <person name="Galperin M.Y."/>
            <person name="Jogler C."/>
        </authorList>
    </citation>
    <scope>NUCLEOTIDE SEQUENCE [LARGE SCALE GENOMIC DNA]</scope>
    <source>
        <strain evidence="2 3">ElP</strain>
    </source>
</reference>
<dbReference type="InterPro" id="IPR032710">
    <property type="entry name" value="NTF2-like_dom_sf"/>
</dbReference>
<name>A0A518HDU8_9BACT</name>
<dbReference type="CDD" id="cd00531">
    <property type="entry name" value="NTF2_like"/>
    <property type="match status" value="1"/>
</dbReference>